<accession>A0A1Y1CPT0</accession>
<dbReference type="PANTHER" id="PTHR30606:SF10">
    <property type="entry name" value="PHOSPHATIDYLINOSITOL MANNOSIDE ACYLTRANSFERASE"/>
    <property type="match status" value="1"/>
</dbReference>
<keyword evidence="9" id="KW-1185">Reference proteome</keyword>
<feature type="transmembrane region" description="Helical" evidence="7">
    <location>
        <begin position="25"/>
        <end position="44"/>
    </location>
</feature>
<evidence type="ECO:0000256" key="5">
    <source>
        <dbReference type="ARBA" id="ARBA00023136"/>
    </source>
</evidence>
<dbReference type="GO" id="GO:0016746">
    <property type="term" value="F:acyltransferase activity"/>
    <property type="evidence" value="ECO:0007669"/>
    <property type="project" value="UniProtKB-KW"/>
</dbReference>
<name>A0A1Y1CPT0_9BACT</name>
<keyword evidence="3" id="KW-0997">Cell inner membrane</keyword>
<evidence type="ECO:0000256" key="4">
    <source>
        <dbReference type="ARBA" id="ARBA00022679"/>
    </source>
</evidence>
<dbReference type="InterPro" id="IPR004960">
    <property type="entry name" value="LipA_acyltrans"/>
</dbReference>
<dbReference type="PANTHER" id="PTHR30606">
    <property type="entry name" value="LIPID A BIOSYNTHESIS LAUROYL ACYLTRANSFERASE"/>
    <property type="match status" value="1"/>
</dbReference>
<proteinExistence type="predicted"/>
<evidence type="ECO:0000313" key="9">
    <source>
        <dbReference type="Proteomes" id="UP000218267"/>
    </source>
</evidence>
<comment type="subcellular location">
    <subcellularLocation>
        <location evidence="1">Cell inner membrane</location>
    </subcellularLocation>
</comment>
<evidence type="ECO:0000256" key="6">
    <source>
        <dbReference type="ARBA" id="ARBA00023315"/>
    </source>
</evidence>
<dbReference type="KEGG" id="mbas:ALGA_4146"/>
<dbReference type="Pfam" id="PF03279">
    <property type="entry name" value="Lip_A_acyltrans"/>
    <property type="match status" value="1"/>
</dbReference>
<reference evidence="8 9" key="1">
    <citation type="journal article" date="2018" name="Mar. Genomics">
        <title>Complete genome sequence of Marinifilaceae bacterium strain SPP2, isolated from the Antarctic marine sediment.</title>
        <authorList>
            <person name="Watanabe M."/>
            <person name="Kojima H."/>
            <person name="Fukui M."/>
        </authorList>
    </citation>
    <scope>NUCLEOTIDE SEQUENCE [LARGE SCALE GENOMIC DNA]</scope>
    <source>
        <strain evidence="8 9">SPP2</strain>
    </source>
</reference>
<sequence length="300" mass="34753">MASWEGKTRGGTTGYRIFILLLKKVNIRFSYALLRAVAVYFWFFSDKGPLMYFYQNRLQHGKFDAYKAIYRNYVMLGECLLDKIVVMAGIKNKFTFDFDGEDYLHALAKDKKGGILIGAHIGNWEIAGHLLTRINTKVHVVMLDAEHQKIKELMQNVLRDKQMAIIPIKNNFDHLHAIEEALKKGEFIALHGDRFLPGSKTICTEFLGQEAQFPSGPFYMASKFGAPVCYVSAIKTSRYHYHFKATKPEVLPYPNKLKTRNQDLKNMIEPYVRNLEQIVLENPNQWFNFYSFWGDKNSVN</sequence>
<evidence type="ECO:0000256" key="3">
    <source>
        <dbReference type="ARBA" id="ARBA00022519"/>
    </source>
</evidence>
<dbReference type="Proteomes" id="UP000218267">
    <property type="component" value="Chromosome"/>
</dbReference>
<gene>
    <name evidence="8" type="ORF">ALGA_4146</name>
</gene>
<evidence type="ECO:0000256" key="1">
    <source>
        <dbReference type="ARBA" id="ARBA00004533"/>
    </source>
</evidence>
<evidence type="ECO:0000256" key="2">
    <source>
        <dbReference type="ARBA" id="ARBA00022475"/>
    </source>
</evidence>
<dbReference type="CDD" id="cd07984">
    <property type="entry name" value="LPLAT_LABLAT-like"/>
    <property type="match status" value="1"/>
</dbReference>
<keyword evidence="6 8" id="KW-0012">Acyltransferase</keyword>
<protein>
    <submittedName>
        <fullName evidence="8">Lipid A biosynthesis acyltransferase</fullName>
    </submittedName>
</protein>
<dbReference type="GO" id="GO:0009247">
    <property type="term" value="P:glycolipid biosynthetic process"/>
    <property type="evidence" value="ECO:0007669"/>
    <property type="project" value="UniProtKB-ARBA"/>
</dbReference>
<reference evidence="9" key="2">
    <citation type="journal article" date="2020" name="Antonie Van Leeuwenhoek">
        <title>Labilibaculum antarcticum sp. nov., a novel facultative anaerobic, psychrotorelant bacterium isolated from marine sediment of Antarctica.</title>
        <authorList>
            <person name="Watanabe M."/>
            <person name="Kojima H."/>
            <person name="Fukui M."/>
        </authorList>
    </citation>
    <scope>NUCLEOTIDE SEQUENCE [LARGE SCALE GENOMIC DNA]</scope>
    <source>
        <strain evidence="9">SPP2</strain>
    </source>
</reference>
<keyword evidence="2" id="KW-1003">Cell membrane</keyword>
<dbReference type="AlphaFoldDB" id="A0A1Y1CPT0"/>
<evidence type="ECO:0000313" key="8">
    <source>
        <dbReference type="EMBL" id="BAX82437.1"/>
    </source>
</evidence>
<dbReference type="RefSeq" id="WP_096432748.1">
    <property type="nucleotide sequence ID" value="NZ_AP018042.1"/>
</dbReference>
<dbReference type="GO" id="GO:0005886">
    <property type="term" value="C:plasma membrane"/>
    <property type="evidence" value="ECO:0007669"/>
    <property type="project" value="UniProtKB-SubCell"/>
</dbReference>
<dbReference type="EMBL" id="AP018042">
    <property type="protein sequence ID" value="BAX82437.1"/>
    <property type="molecule type" value="Genomic_DNA"/>
</dbReference>
<keyword evidence="5 7" id="KW-0472">Membrane</keyword>
<dbReference type="OrthoDB" id="9808633at2"/>
<keyword evidence="7" id="KW-1133">Transmembrane helix</keyword>
<keyword evidence="4 8" id="KW-0808">Transferase</keyword>
<organism evidence="8 9">
    <name type="scientific">Labilibaculum antarcticum</name>
    <dbReference type="NCBI Taxonomy" id="1717717"/>
    <lineage>
        <taxon>Bacteria</taxon>
        <taxon>Pseudomonadati</taxon>
        <taxon>Bacteroidota</taxon>
        <taxon>Bacteroidia</taxon>
        <taxon>Marinilabiliales</taxon>
        <taxon>Marinifilaceae</taxon>
        <taxon>Labilibaculum</taxon>
    </lineage>
</organism>
<evidence type="ECO:0000256" key="7">
    <source>
        <dbReference type="SAM" id="Phobius"/>
    </source>
</evidence>
<keyword evidence="7" id="KW-0812">Transmembrane</keyword>